<evidence type="ECO:0000259" key="1">
    <source>
        <dbReference type="PROSITE" id="PS50943"/>
    </source>
</evidence>
<dbReference type="InterPro" id="IPR001387">
    <property type="entry name" value="Cro/C1-type_HTH"/>
</dbReference>
<dbReference type="PROSITE" id="PS50943">
    <property type="entry name" value="HTH_CROC1"/>
    <property type="match status" value="1"/>
</dbReference>
<accession>A0A4D4J1X8</accession>
<evidence type="ECO:0000313" key="2">
    <source>
        <dbReference type="EMBL" id="GDY28788.1"/>
    </source>
</evidence>
<dbReference type="Gene3D" id="1.10.260.40">
    <property type="entry name" value="lambda repressor-like DNA-binding domains"/>
    <property type="match status" value="1"/>
</dbReference>
<reference evidence="3" key="1">
    <citation type="submission" date="2019-04" db="EMBL/GenBank/DDBJ databases">
        <title>Draft genome sequence of Pseudonocardiaceae bacterium SL3-2-4.</title>
        <authorList>
            <person name="Ningsih F."/>
            <person name="Yokota A."/>
            <person name="Sakai Y."/>
            <person name="Nanatani K."/>
            <person name="Yabe S."/>
            <person name="Oetari A."/>
            <person name="Sjamsuridzal W."/>
        </authorList>
    </citation>
    <scope>NUCLEOTIDE SEQUENCE [LARGE SCALE GENOMIC DNA]</scope>
    <source>
        <strain evidence="3">SL3-2-4</strain>
    </source>
</reference>
<dbReference type="CDD" id="cd00093">
    <property type="entry name" value="HTH_XRE"/>
    <property type="match status" value="1"/>
</dbReference>
<comment type="caution">
    <text evidence="2">The sequence shown here is derived from an EMBL/GenBank/DDBJ whole genome shotgun (WGS) entry which is preliminary data.</text>
</comment>
<evidence type="ECO:0000313" key="3">
    <source>
        <dbReference type="Proteomes" id="UP000298860"/>
    </source>
</evidence>
<dbReference type="Pfam" id="PF19054">
    <property type="entry name" value="DUF5753"/>
    <property type="match status" value="1"/>
</dbReference>
<feature type="domain" description="HTH cro/C1-type" evidence="1">
    <location>
        <begin position="31"/>
        <end position="85"/>
    </location>
</feature>
<gene>
    <name evidence="2" type="ORF">GTS_04210</name>
</gene>
<dbReference type="AlphaFoldDB" id="A0A4D4J1X8"/>
<proteinExistence type="predicted"/>
<dbReference type="InterPro" id="IPR010982">
    <property type="entry name" value="Lambda_DNA-bd_dom_sf"/>
</dbReference>
<dbReference type="SUPFAM" id="SSF47413">
    <property type="entry name" value="lambda repressor-like DNA-binding domains"/>
    <property type="match status" value="1"/>
</dbReference>
<sequence length="292" mass="32072">MISVCPFPATVPDMTAPERSRLARERLSRELRRLRVAAGLTGTAAARAAGMSQSKISKIENGMLLPSVADVERLVAVLGAEQAVAEELVGLARTLHTRAESRRVVLQRNAHRRQWEIAQLQARATVHRQFLVGDVPALLQTERYMRAVLASLPQQDRDAAARDRLAAQRVLDDPAKRFRFVLAEGALRWRVGGAELMAEQVDHLGVVAGHGNVRLGVIPWTAETGVAALHGFHAYDDRLVTLTALTANAVITDPVDVGEYLALFEKLERIAVHGDELRRLLDRVAAEYRGLG</sequence>
<organism evidence="2 3">
    <name type="scientific">Gandjariella thermophila</name>
    <dbReference type="NCBI Taxonomy" id="1931992"/>
    <lineage>
        <taxon>Bacteria</taxon>
        <taxon>Bacillati</taxon>
        <taxon>Actinomycetota</taxon>
        <taxon>Actinomycetes</taxon>
        <taxon>Pseudonocardiales</taxon>
        <taxon>Pseudonocardiaceae</taxon>
        <taxon>Gandjariella</taxon>
    </lineage>
</organism>
<protein>
    <submittedName>
        <fullName evidence="2">Transcriptional regulator</fullName>
    </submittedName>
</protein>
<dbReference type="Proteomes" id="UP000298860">
    <property type="component" value="Unassembled WGS sequence"/>
</dbReference>
<dbReference type="GO" id="GO:0003677">
    <property type="term" value="F:DNA binding"/>
    <property type="evidence" value="ECO:0007669"/>
    <property type="project" value="InterPro"/>
</dbReference>
<keyword evidence="3" id="KW-1185">Reference proteome</keyword>
<name>A0A4D4J1X8_9PSEU</name>
<dbReference type="EMBL" id="BJFL01000002">
    <property type="protein sequence ID" value="GDY28788.1"/>
    <property type="molecule type" value="Genomic_DNA"/>
</dbReference>
<dbReference type="InterPro" id="IPR043917">
    <property type="entry name" value="DUF5753"/>
</dbReference>
<dbReference type="SMART" id="SM00530">
    <property type="entry name" value="HTH_XRE"/>
    <property type="match status" value="1"/>
</dbReference>
<dbReference type="Pfam" id="PF13560">
    <property type="entry name" value="HTH_31"/>
    <property type="match status" value="1"/>
</dbReference>